<evidence type="ECO:0000313" key="4">
    <source>
        <dbReference type="EMBL" id="EIJ42814.1"/>
    </source>
</evidence>
<dbReference type="RefSeq" id="WP_002686068.1">
    <property type="nucleotide sequence ID" value="NZ_JH600070.1"/>
</dbReference>
<dbReference type="Proteomes" id="UP000005744">
    <property type="component" value="Unassembled WGS sequence"/>
</dbReference>
<dbReference type="GO" id="GO:1904680">
    <property type="term" value="F:peptide transmembrane transporter activity"/>
    <property type="evidence" value="ECO:0007669"/>
    <property type="project" value="TreeGrafter"/>
</dbReference>
<gene>
    <name evidence="4" type="ORF">BegalDRAFT_1942</name>
</gene>
<dbReference type="GO" id="GO:0043190">
    <property type="term" value="C:ATP-binding cassette (ABC) transporter complex"/>
    <property type="evidence" value="ECO:0007669"/>
    <property type="project" value="InterPro"/>
</dbReference>
<dbReference type="PIRSF" id="PIRSF002741">
    <property type="entry name" value="MppA"/>
    <property type="match status" value="1"/>
</dbReference>
<dbReference type="STRING" id="395493.BegalDRAFT_1942"/>
<evidence type="ECO:0000259" key="3">
    <source>
        <dbReference type="Pfam" id="PF00496"/>
    </source>
</evidence>
<feature type="chain" id="PRO_5003669221" evidence="2">
    <location>
        <begin position="21"/>
        <end position="614"/>
    </location>
</feature>
<dbReference type="InterPro" id="IPR030678">
    <property type="entry name" value="Peptide/Ni-bd"/>
</dbReference>
<accession>I3CGS1</accession>
<sequence length="614" mass="69618">MRVLSLVTLIFMGISPLSFATDPTPPSNSTTYVGHGISMYGDLKYPPDFKHFEYANPDAPKGGTVRLADIGTFDSFNPFIIKGIPPAGIGGLFETLTINSDDEAFSVYGLIAETIEVPEDRTWVAYKLRAIARFHDGTPVTPEDVIFSFNILKEKGNPFYRSYYENVLKVEKIADDKVKFTFVDGSNKELPLIMGQLPILSKAYWSNREFDKTTLEPPLGSGAYKIDSFEAGRFVVYKRVADYWGANLPVNAGQENFDAIRYDYYRDATVALQAFKAGEYDFRSELTAKDWATAYDFPAVKSGLVIKEEIQHEIPTGMQAFFFNTRRPLFADPKVREALSYLFDFEWSNKNLFYGAYTRTDSFFSNSELAAHGLPSPEELKILEPFKDKLPERVFNSAYQPPTTDASGNIRDNIRKALALLNASGWEFKQNKLVNQTTGKPFEFEILLDSPAFERVALPFAKNLERVGIKATIRTVDTSQYKNRLDEFDFDMIVAVVGQSLSPGNEQRDYWGSSKADIRGTRNYAGIKDPVVDALIEQLIVAPDRASLIAQTKALDRVLLSGYYVIPHWHIRTFRVAYWNKFMHPKIAPKYGLGFNTWWIDLEKEKQLNTQRGK</sequence>
<evidence type="ECO:0000256" key="2">
    <source>
        <dbReference type="SAM" id="SignalP"/>
    </source>
</evidence>
<dbReference type="FunFam" id="3.10.105.10:FF:000005">
    <property type="entry name" value="ABC transporter substrate-binding protein"/>
    <property type="match status" value="1"/>
</dbReference>
<dbReference type="HOGENOM" id="CLU_023171_0_0_6"/>
<dbReference type="Pfam" id="PF00496">
    <property type="entry name" value="SBP_bac_5"/>
    <property type="match status" value="1"/>
</dbReference>
<dbReference type="EMBL" id="JH600070">
    <property type="protein sequence ID" value="EIJ42814.1"/>
    <property type="molecule type" value="Genomic_DNA"/>
</dbReference>
<keyword evidence="5" id="KW-1185">Reference proteome</keyword>
<evidence type="ECO:0000256" key="1">
    <source>
        <dbReference type="ARBA" id="ARBA00022729"/>
    </source>
</evidence>
<dbReference type="eggNOG" id="COG4166">
    <property type="taxonomic scope" value="Bacteria"/>
</dbReference>
<evidence type="ECO:0000313" key="5">
    <source>
        <dbReference type="Proteomes" id="UP000005744"/>
    </source>
</evidence>
<protein>
    <submittedName>
        <fullName evidence="4">ABC-type oligopeptide transport system, periplasmic component</fullName>
    </submittedName>
</protein>
<feature type="domain" description="Solute-binding protein family 5" evidence="3">
    <location>
        <begin position="107"/>
        <end position="515"/>
    </location>
</feature>
<reference evidence="4 5" key="1">
    <citation type="submission" date="2011-11" db="EMBL/GenBank/DDBJ databases">
        <title>Improved High-Quality Draft sequence of Beggiatoa alba B18lD.</title>
        <authorList>
            <consortium name="US DOE Joint Genome Institute"/>
            <person name="Lucas S."/>
            <person name="Han J."/>
            <person name="Lapidus A."/>
            <person name="Cheng J.-F."/>
            <person name="Goodwin L."/>
            <person name="Pitluck S."/>
            <person name="Peters L."/>
            <person name="Mikhailova N."/>
            <person name="Held B."/>
            <person name="Detter J.C."/>
            <person name="Han C."/>
            <person name="Tapia R."/>
            <person name="Land M."/>
            <person name="Hauser L."/>
            <person name="Kyrpides N."/>
            <person name="Ivanova N."/>
            <person name="Pagani I."/>
            <person name="Samuel K."/>
            <person name="Teske A."/>
            <person name="Mueller J."/>
            <person name="Woyke T."/>
        </authorList>
    </citation>
    <scope>NUCLEOTIDE SEQUENCE [LARGE SCALE GENOMIC DNA]</scope>
    <source>
        <strain evidence="4 5">B18LD</strain>
    </source>
</reference>
<dbReference type="CDD" id="cd08497">
    <property type="entry name" value="MbnE-like"/>
    <property type="match status" value="1"/>
</dbReference>
<dbReference type="PANTHER" id="PTHR30290">
    <property type="entry name" value="PERIPLASMIC BINDING COMPONENT OF ABC TRANSPORTER"/>
    <property type="match status" value="1"/>
</dbReference>
<dbReference type="SUPFAM" id="SSF53850">
    <property type="entry name" value="Periplasmic binding protein-like II"/>
    <property type="match status" value="1"/>
</dbReference>
<dbReference type="Gene3D" id="3.40.190.10">
    <property type="entry name" value="Periplasmic binding protein-like II"/>
    <property type="match status" value="1"/>
</dbReference>
<keyword evidence="1 2" id="KW-0732">Signal</keyword>
<dbReference type="AlphaFoldDB" id="I3CGS1"/>
<dbReference type="PANTHER" id="PTHR30290:SF64">
    <property type="entry name" value="ABC TRANSPORTER PERIPLASMIC BINDING PROTEIN"/>
    <property type="match status" value="1"/>
</dbReference>
<dbReference type="InterPro" id="IPR039424">
    <property type="entry name" value="SBP_5"/>
</dbReference>
<dbReference type="GO" id="GO:0015833">
    <property type="term" value="P:peptide transport"/>
    <property type="evidence" value="ECO:0007669"/>
    <property type="project" value="TreeGrafter"/>
</dbReference>
<dbReference type="GO" id="GO:0030288">
    <property type="term" value="C:outer membrane-bounded periplasmic space"/>
    <property type="evidence" value="ECO:0007669"/>
    <property type="project" value="TreeGrafter"/>
</dbReference>
<organism evidence="4 5">
    <name type="scientific">Beggiatoa alba B18LD</name>
    <dbReference type="NCBI Taxonomy" id="395493"/>
    <lineage>
        <taxon>Bacteria</taxon>
        <taxon>Pseudomonadati</taxon>
        <taxon>Pseudomonadota</taxon>
        <taxon>Gammaproteobacteria</taxon>
        <taxon>Thiotrichales</taxon>
        <taxon>Thiotrichaceae</taxon>
        <taxon>Beggiatoa</taxon>
    </lineage>
</organism>
<proteinExistence type="predicted"/>
<dbReference type="InterPro" id="IPR000914">
    <property type="entry name" value="SBP_5_dom"/>
</dbReference>
<feature type="signal peptide" evidence="2">
    <location>
        <begin position="1"/>
        <end position="20"/>
    </location>
</feature>
<dbReference type="GO" id="GO:0042884">
    <property type="term" value="P:microcin transport"/>
    <property type="evidence" value="ECO:0007669"/>
    <property type="project" value="TreeGrafter"/>
</dbReference>
<dbReference type="Gene3D" id="3.10.105.10">
    <property type="entry name" value="Dipeptide-binding Protein, Domain 3"/>
    <property type="match status" value="1"/>
</dbReference>
<name>I3CGS1_9GAMM</name>